<dbReference type="HOGENOM" id="CLU_751806_0_0_11"/>
<dbReference type="KEGG" id="ksk:KSE_02180"/>
<proteinExistence type="predicted"/>
<dbReference type="STRING" id="452652.KSE_02180"/>
<feature type="region of interest" description="Disordered" evidence="1">
    <location>
        <begin position="256"/>
        <end position="275"/>
    </location>
</feature>
<feature type="transmembrane region" description="Helical" evidence="2">
    <location>
        <begin position="185"/>
        <end position="206"/>
    </location>
</feature>
<sequence length="368" mass="37674">MVELSSSNGRLTMVSGDGTASAAAVVADALVQQREDGTAGPAAPAPVPDAEALARVRHELQRLPRWRQALADAEAAPQDAAVRAALVEAVDEVLTFNSALAQSLGLDLETAQATTPATATAFEKAPAAPPAPPTAPQDAVPGPPPVPSAPPAPPSAPPAPAFAPPLPPAGPVEPAVALAAKRKRIVLGVGAAVVAGGLVALGSYLFGGGSAPSLPKSVEGDALRNSSAKGDFPDWEDMNSSMTEVGARNLQGATYGVVPKTSSSSSSSKRDPRWNVVIGTSSPDFRRKLAQLAARSDSGSAPHVVKSSLDGTLYCDSYDPDDSPTERARETITCVWADDDYMIVVAGTGVDENLVPRVLERVHGNSEH</sequence>
<gene>
    <name evidence="3" type="ordered locus">KSE_02180</name>
</gene>
<dbReference type="AlphaFoldDB" id="E4N4D7"/>
<keyword evidence="4" id="KW-1185">Reference proteome</keyword>
<dbReference type="Proteomes" id="UP000007076">
    <property type="component" value="Chromosome"/>
</dbReference>
<protein>
    <submittedName>
        <fullName evidence="3">Uncharacterized protein</fullName>
    </submittedName>
</protein>
<keyword evidence="2" id="KW-0472">Membrane</keyword>
<evidence type="ECO:0000313" key="3">
    <source>
        <dbReference type="EMBL" id="BAJ26068.1"/>
    </source>
</evidence>
<evidence type="ECO:0000313" key="4">
    <source>
        <dbReference type="Proteomes" id="UP000007076"/>
    </source>
</evidence>
<dbReference type="PATRIC" id="fig|452652.3.peg.210"/>
<name>E4N4D7_KITSK</name>
<reference evidence="3 4" key="1">
    <citation type="journal article" date="2010" name="DNA Res.">
        <title>Genome sequence of Kitasatospora setae NBRC 14216T: an evolutionary snapshot of the family Streptomycetaceae.</title>
        <authorList>
            <person name="Ichikawa N."/>
            <person name="Oguchi A."/>
            <person name="Ikeda H."/>
            <person name="Ishikawa J."/>
            <person name="Kitani S."/>
            <person name="Watanabe Y."/>
            <person name="Nakamura S."/>
            <person name="Katano Y."/>
            <person name="Kishi E."/>
            <person name="Sasagawa M."/>
            <person name="Ankai A."/>
            <person name="Fukui S."/>
            <person name="Hashimoto Y."/>
            <person name="Kamata S."/>
            <person name="Otoguro M."/>
            <person name="Tanikawa S."/>
            <person name="Nihira T."/>
            <person name="Horinouchi S."/>
            <person name="Ohnishi Y."/>
            <person name="Hayakawa M."/>
            <person name="Kuzuyama T."/>
            <person name="Arisawa A."/>
            <person name="Nomoto F."/>
            <person name="Miura H."/>
            <person name="Takahashi Y."/>
            <person name="Fujita N."/>
        </authorList>
    </citation>
    <scope>NUCLEOTIDE SEQUENCE [LARGE SCALE GENOMIC DNA]</scope>
    <source>
        <strain evidence="4">ATCC 33774 / DSM 43861 / JCM 3304 / KCC A-0304 / NBRC 14216 / KM-6054</strain>
    </source>
</reference>
<keyword evidence="2" id="KW-1133">Transmembrane helix</keyword>
<dbReference type="EMBL" id="AP010968">
    <property type="protein sequence ID" value="BAJ26068.1"/>
    <property type="molecule type" value="Genomic_DNA"/>
</dbReference>
<evidence type="ECO:0000256" key="1">
    <source>
        <dbReference type="SAM" id="MobiDB-lite"/>
    </source>
</evidence>
<dbReference type="eggNOG" id="ENOG503232X">
    <property type="taxonomic scope" value="Bacteria"/>
</dbReference>
<organism evidence="3 4">
    <name type="scientific">Kitasatospora setae (strain ATCC 33774 / DSM 43861 / JCM 3304 / KCC A-0304 / NBRC 14216 / KM-6054)</name>
    <name type="common">Streptomyces setae</name>
    <dbReference type="NCBI Taxonomy" id="452652"/>
    <lineage>
        <taxon>Bacteria</taxon>
        <taxon>Bacillati</taxon>
        <taxon>Actinomycetota</taxon>
        <taxon>Actinomycetes</taxon>
        <taxon>Kitasatosporales</taxon>
        <taxon>Streptomycetaceae</taxon>
        <taxon>Kitasatospora</taxon>
    </lineage>
</organism>
<evidence type="ECO:0000256" key="2">
    <source>
        <dbReference type="SAM" id="Phobius"/>
    </source>
</evidence>
<feature type="region of interest" description="Disordered" evidence="1">
    <location>
        <begin position="123"/>
        <end position="165"/>
    </location>
</feature>
<feature type="compositionally biased region" description="Pro residues" evidence="1">
    <location>
        <begin position="127"/>
        <end position="165"/>
    </location>
</feature>
<keyword evidence="2" id="KW-0812">Transmembrane</keyword>
<accession>E4N4D7</accession>